<sequence>MTFLTRLKAETHALHMELEQALPLGRPGLTLPQYGAVLETFAAVVFPLEERLRQLAWNDAFEVEARWRSEALLQDLSGLELKLPAPASQFQTLTPLQGMGALYVLEGSRLGGAIIARDLARLGLNATHGAAFFSPSAHLAPDWKRFKEALTREVTEDEETEVVSGAQLTYQVFLSAWREKSKLDKVTE</sequence>
<keyword evidence="2" id="KW-1185">Reference proteome</keyword>
<name>A0ABW5P0T4_9DEIO</name>
<dbReference type="InterPro" id="IPR016084">
    <property type="entry name" value="Haem_Oase-like_multi-hlx"/>
</dbReference>
<gene>
    <name evidence="1" type="ORF">ACFSR9_05330</name>
</gene>
<dbReference type="EMBL" id="JBHUMK010000020">
    <property type="protein sequence ID" value="MFD2608864.1"/>
    <property type="molecule type" value="Genomic_DNA"/>
</dbReference>
<dbReference type="CDD" id="cd19166">
    <property type="entry name" value="HemeO-bac"/>
    <property type="match status" value="1"/>
</dbReference>
<organism evidence="1 2">
    <name type="scientific">Deinococcus taklimakanensis</name>
    <dbReference type="NCBI Taxonomy" id="536443"/>
    <lineage>
        <taxon>Bacteria</taxon>
        <taxon>Thermotogati</taxon>
        <taxon>Deinococcota</taxon>
        <taxon>Deinococci</taxon>
        <taxon>Deinococcales</taxon>
        <taxon>Deinococcaceae</taxon>
        <taxon>Deinococcus</taxon>
    </lineage>
</organism>
<dbReference type="RefSeq" id="WP_386843767.1">
    <property type="nucleotide sequence ID" value="NZ_JBHUMK010000020.1"/>
</dbReference>
<proteinExistence type="predicted"/>
<protein>
    <submittedName>
        <fullName evidence="1">Biliverdin-producing heme oxygenase</fullName>
    </submittedName>
</protein>
<dbReference type="Proteomes" id="UP001597475">
    <property type="component" value="Unassembled WGS sequence"/>
</dbReference>
<dbReference type="InterPro" id="IPR016053">
    <property type="entry name" value="Haem_Oase-like"/>
</dbReference>
<comment type="caution">
    <text evidence="1">The sequence shown here is derived from an EMBL/GenBank/DDBJ whole genome shotgun (WGS) entry which is preliminary data.</text>
</comment>
<evidence type="ECO:0000313" key="2">
    <source>
        <dbReference type="Proteomes" id="UP001597475"/>
    </source>
</evidence>
<dbReference type="SUPFAM" id="SSF48613">
    <property type="entry name" value="Heme oxygenase-like"/>
    <property type="match status" value="1"/>
</dbReference>
<dbReference type="Gene3D" id="1.20.910.10">
    <property type="entry name" value="Heme oxygenase-like"/>
    <property type="match status" value="1"/>
</dbReference>
<accession>A0ABW5P0T4</accession>
<dbReference type="Pfam" id="PF01126">
    <property type="entry name" value="Heme_oxygenase"/>
    <property type="match status" value="1"/>
</dbReference>
<reference evidence="2" key="1">
    <citation type="journal article" date="2019" name="Int. J. Syst. Evol. Microbiol.">
        <title>The Global Catalogue of Microorganisms (GCM) 10K type strain sequencing project: providing services to taxonomists for standard genome sequencing and annotation.</title>
        <authorList>
            <consortium name="The Broad Institute Genomics Platform"/>
            <consortium name="The Broad Institute Genome Sequencing Center for Infectious Disease"/>
            <person name="Wu L."/>
            <person name="Ma J."/>
        </authorList>
    </citation>
    <scope>NUCLEOTIDE SEQUENCE [LARGE SCALE GENOMIC DNA]</scope>
    <source>
        <strain evidence="2">KCTC 33842</strain>
    </source>
</reference>
<evidence type="ECO:0000313" key="1">
    <source>
        <dbReference type="EMBL" id="MFD2608864.1"/>
    </source>
</evidence>